<accession>A0ACC3DZ96</accession>
<organism evidence="1 2">
    <name type="scientific">Coniosporium uncinatum</name>
    <dbReference type="NCBI Taxonomy" id="93489"/>
    <lineage>
        <taxon>Eukaryota</taxon>
        <taxon>Fungi</taxon>
        <taxon>Dikarya</taxon>
        <taxon>Ascomycota</taxon>
        <taxon>Pezizomycotina</taxon>
        <taxon>Dothideomycetes</taxon>
        <taxon>Dothideomycetes incertae sedis</taxon>
        <taxon>Coniosporium</taxon>
    </lineage>
</organism>
<comment type="caution">
    <text evidence="1">The sequence shown here is derived from an EMBL/GenBank/DDBJ whole genome shotgun (WGS) entry which is preliminary data.</text>
</comment>
<keyword evidence="2" id="KW-1185">Reference proteome</keyword>
<evidence type="ECO:0000313" key="2">
    <source>
        <dbReference type="Proteomes" id="UP001186974"/>
    </source>
</evidence>
<reference evidence="1" key="1">
    <citation type="submission" date="2024-09" db="EMBL/GenBank/DDBJ databases">
        <title>Black Yeasts Isolated from many extreme environments.</title>
        <authorList>
            <person name="Coleine C."/>
            <person name="Stajich J.E."/>
            <person name="Selbmann L."/>
        </authorList>
    </citation>
    <scope>NUCLEOTIDE SEQUENCE</scope>
    <source>
        <strain evidence="1">CCFEE 5737</strain>
    </source>
</reference>
<protein>
    <submittedName>
        <fullName evidence="1">Uncharacterized protein</fullName>
    </submittedName>
</protein>
<dbReference type="Proteomes" id="UP001186974">
    <property type="component" value="Unassembled WGS sequence"/>
</dbReference>
<sequence length="128" mass="13077">MEVVINGDIFVLPTEGAEELPMPDSDTITLFPDSMVIGGQTFPIPSGAQATSLSATGGDLTIEARPAPIAKSSGNGSGLSGLVSLVDGLLAPARTIASGLSDVVAQATKWATGEFSAKSRPSFCRFHK</sequence>
<name>A0ACC3DZ96_9PEZI</name>
<proteinExistence type="predicted"/>
<gene>
    <name evidence="1" type="ORF">LTS18_005819</name>
</gene>
<dbReference type="EMBL" id="JAWDJW010000014">
    <property type="protein sequence ID" value="KAK3082056.1"/>
    <property type="molecule type" value="Genomic_DNA"/>
</dbReference>
<evidence type="ECO:0000313" key="1">
    <source>
        <dbReference type="EMBL" id="KAK3082056.1"/>
    </source>
</evidence>